<sequence>MSAMPSTSGGAAASTTAASPTTRTPGFPVVEDETIPPSFEPPTRYRPITGSASTAASTERTTTTTTRTPLVCTVGGGALAFTAYPSPAVCSYVFFTHVLVSDGKLRGSESGEGWQDFVRSLRDDEFADYPGGVSFDARYLNAASLADDVVKLELEELAANNIRHYGILNILARASYMPQLVATVGTIVTKLRKLQGGDRSAHLVVAAGLWHYNESGAWATYQGQFGVLASFDVDIVISISSVRTMALRERCEVAPPTVWKTTSAAYPGFDKHAALLLNSTTYPHRDLYVGLSFEMGVILYQLQDSSTPRDRVPYAPCTDFTLVGYEQVCDPSVTLSRMDELPVEFGASSSSVFFYDSWETMKRKVDSVMKLPVRKNIAWLLFDTHLSDVTWNCSAVKEREKALKKYMASFG</sequence>
<protein>
    <submittedName>
        <fullName evidence="1">Uncharacterized protein</fullName>
    </submittedName>
</protein>
<organism evidence="1 2">
    <name type="scientific">Dermacentor silvarum</name>
    <name type="common">Tick</name>
    <dbReference type="NCBI Taxonomy" id="543639"/>
    <lineage>
        <taxon>Eukaryota</taxon>
        <taxon>Metazoa</taxon>
        <taxon>Ecdysozoa</taxon>
        <taxon>Arthropoda</taxon>
        <taxon>Chelicerata</taxon>
        <taxon>Arachnida</taxon>
        <taxon>Acari</taxon>
        <taxon>Parasitiformes</taxon>
        <taxon>Ixodida</taxon>
        <taxon>Ixodoidea</taxon>
        <taxon>Ixodidae</taxon>
        <taxon>Rhipicephalinae</taxon>
        <taxon>Dermacentor</taxon>
    </lineage>
</organism>
<evidence type="ECO:0000313" key="1">
    <source>
        <dbReference type="EMBL" id="KAH7942411.1"/>
    </source>
</evidence>
<proteinExistence type="predicted"/>
<dbReference type="Proteomes" id="UP000821865">
    <property type="component" value="Chromosome 7"/>
</dbReference>
<name>A0ACB8CIA9_DERSI</name>
<gene>
    <name evidence="1" type="ORF">HPB49_023983</name>
</gene>
<reference evidence="1" key="1">
    <citation type="submission" date="2020-05" db="EMBL/GenBank/DDBJ databases">
        <title>Large-scale comparative analyses of tick genomes elucidate their genetic diversity and vector capacities.</title>
        <authorList>
            <person name="Jia N."/>
            <person name="Wang J."/>
            <person name="Shi W."/>
            <person name="Du L."/>
            <person name="Sun Y."/>
            <person name="Zhan W."/>
            <person name="Jiang J."/>
            <person name="Wang Q."/>
            <person name="Zhang B."/>
            <person name="Ji P."/>
            <person name="Sakyi L.B."/>
            <person name="Cui X."/>
            <person name="Yuan T."/>
            <person name="Jiang B."/>
            <person name="Yang W."/>
            <person name="Lam T.T.-Y."/>
            <person name="Chang Q."/>
            <person name="Ding S."/>
            <person name="Wang X."/>
            <person name="Zhu J."/>
            <person name="Ruan X."/>
            <person name="Zhao L."/>
            <person name="Wei J."/>
            <person name="Que T."/>
            <person name="Du C."/>
            <person name="Cheng J."/>
            <person name="Dai P."/>
            <person name="Han X."/>
            <person name="Huang E."/>
            <person name="Gao Y."/>
            <person name="Liu J."/>
            <person name="Shao H."/>
            <person name="Ye R."/>
            <person name="Li L."/>
            <person name="Wei W."/>
            <person name="Wang X."/>
            <person name="Wang C."/>
            <person name="Yang T."/>
            <person name="Huo Q."/>
            <person name="Li W."/>
            <person name="Guo W."/>
            <person name="Chen H."/>
            <person name="Zhou L."/>
            <person name="Ni X."/>
            <person name="Tian J."/>
            <person name="Zhou Y."/>
            <person name="Sheng Y."/>
            <person name="Liu T."/>
            <person name="Pan Y."/>
            <person name="Xia L."/>
            <person name="Li J."/>
            <person name="Zhao F."/>
            <person name="Cao W."/>
        </authorList>
    </citation>
    <scope>NUCLEOTIDE SEQUENCE</scope>
    <source>
        <strain evidence="1">Dsil-2018</strain>
    </source>
</reference>
<evidence type="ECO:0000313" key="2">
    <source>
        <dbReference type="Proteomes" id="UP000821865"/>
    </source>
</evidence>
<accession>A0ACB8CIA9</accession>
<comment type="caution">
    <text evidence="1">The sequence shown here is derived from an EMBL/GenBank/DDBJ whole genome shotgun (WGS) entry which is preliminary data.</text>
</comment>
<keyword evidence="2" id="KW-1185">Reference proteome</keyword>
<dbReference type="EMBL" id="CM023476">
    <property type="protein sequence ID" value="KAH7942411.1"/>
    <property type="molecule type" value="Genomic_DNA"/>
</dbReference>